<evidence type="ECO:0000256" key="6">
    <source>
        <dbReference type="SAM" id="Phobius"/>
    </source>
</evidence>
<feature type="transmembrane region" description="Helical" evidence="6">
    <location>
        <begin position="446"/>
        <end position="468"/>
    </location>
</feature>
<feature type="transmembrane region" description="Helical" evidence="6">
    <location>
        <begin position="119"/>
        <end position="140"/>
    </location>
</feature>
<feature type="transmembrane region" description="Helical" evidence="6">
    <location>
        <begin position="160"/>
        <end position="179"/>
    </location>
</feature>
<proteinExistence type="predicted"/>
<dbReference type="WBParaSite" id="ALUE_0001766201-mRNA-1">
    <property type="protein sequence ID" value="ALUE_0001766201-mRNA-1"/>
    <property type="gene ID" value="ALUE_0001766201"/>
</dbReference>
<evidence type="ECO:0000256" key="1">
    <source>
        <dbReference type="ARBA" id="ARBA00004141"/>
    </source>
</evidence>
<protein>
    <submittedName>
        <fullName evidence="8">Major facilitator superfamily (MFS) profile domain-containing protein</fullName>
    </submittedName>
</protein>
<feature type="region of interest" description="Disordered" evidence="5">
    <location>
        <begin position="608"/>
        <end position="630"/>
    </location>
</feature>
<name>A0A9J2Q6S6_ASCLU</name>
<dbReference type="Gene3D" id="1.20.1250.20">
    <property type="entry name" value="MFS general substrate transporter like domains"/>
    <property type="match status" value="1"/>
</dbReference>
<keyword evidence="3 6" id="KW-1133">Transmembrane helix</keyword>
<dbReference type="AlphaFoldDB" id="A0A9J2Q6S6"/>
<feature type="transmembrane region" description="Helical" evidence="6">
    <location>
        <begin position="237"/>
        <end position="258"/>
    </location>
</feature>
<dbReference type="PANTHER" id="PTHR23507">
    <property type="entry name" value="ZGC:174356"/>
    <property type="match status" value="1"/>
</dbReference>
<feature type="transmembrane region" description="Helical" evidence="6">
    <location>
        <begin position="191"/>
        <end position="208"/>
    </location>
</feature>
<keyword evidence="7" id="KW-1185">Reference proteome</keyword>
<dbReference type="Proteomes" id="UP000036681">
    <property type="component" value="Unplaced"/>
</dbReference>
<dbReference type="GO" id="GO:0022857">
    <property type="term" value="F:transmembrane transporter activity"/>
    <property type="evidence" value="ECO:0007669"/>
    <property type="project" value="TreeGrafter"/>
</dbReference>
<dbReference type="InterPro" id="IPR036259">
    <property type="entry name" value="MFS_trans_sf"/>
</dbReference>
<reference evidence="8" key="1">
    <citation type="submission" date="2023-03" db="UniProtKB">
        <authorList>
            <consortium name="WormBaseParasite"/>
        </authorList>
    </citation>
    <scope>IDENTIFICATION</scope>
</reference>
<accession>A0A9J2Q6S6</accession>
<dbReference type="GO" id="GO:0016020">
    <property type="term" value="C:membrane"/>
    <property type="evidence" value="ECO:0007669"/>
    <property type="project" value="UniProtKB-SubCell"/>
</dbReference>
<feature type="region of interest" description="Disordered" evidence="5">
    <location>
        <begin position="644"/>
        <end position="665"/>
    </location>
</feature>
<evidence type="ECO:0000313" key="7">
    <source>
        <dbReference type="Proteomes" id="UP000036681"/>
    </source>
</evidence>
<keyword evidence="4 6" id="KW-0472">Membrane</keyword>
<comment type="subcellular location">
    <subcellularLocation>
        <location evidence="1">Membrane</location>
        <topology evidence="1">Multi-pass membrane protein</topology>
    </subcellularLocation>
</comment>
<dbReference type="PANTHER" id="PTHR23507:SF6">
    <property type="entry name" value="PROTON-COUPLED FOLATE TRANSPORTER"/>
    <property type="match status" value="1"/>
</dbReference>
<dbReference type="SUPFAM" id="SSF103473">
    <property type="entry name" value="MFS general substrate transporter"/>
    <property type="match status" value="1"/>
</dbReference>
<feature type="transmembrane region" description="Helical" evidence="6">
    <location>
        <begin position="538"/>
        <end position="558"/>
    </location>
</feature>
<feature type="transmembrane region" description="Helical" evidence="6">
    <location>
        <begin position="345"/>
        <end position="368"/>
    </location>
</feature>
<keyword evidence="2 6" id="KW-0812">Transmembrane</keyword>
<feature type="compositionally biased region" description="Polar residues" evidence="5">
    <location>
        <begin position="644"/>
        <end position="654"/>
    </location>
</feature>
<sequence length="665" mass="74472">MKKGIKPHHSCFIYLRNAFKEFLVRLERESTLLTKASMLGTVCVRFGDVLRHRQLHQPTFAGEISNPALRHRQLHQPTFAGEISNPAVIDGRINELCCFGSEVPKNFCQRHSRVNVEPVIFLFATAFGLTTTMQPLFLYWARCIEIFTYYKNKDISTTKIFLQIANGVPTLLTVPIIGAWSDGSGGRRRPLLLSLFGLFIYTLLQLGSTLSYKWISVYYALYAAEIFIGFTGRRRPLLLSLFGLFIYTLLQLGSTLSYKWISVYYALYAAEIFIGFTGGIASLFMASFAIVTDDCRHQMLPGTSSVPLRIGIASALQSIGLVVGNLIASLFAVSPMISVKEHENGYIRAVAVAFVVAFIAMLYAFVCVRETHQNCLLQLRGNFIEQIYFLPCQQLFCQVLVEPRPGWTRFCLNISICFFFVDILAADNQLLLLLVKRYPFDWSDTMFTYFSLLKNVALSLGMILLPIVISKASCLGKDSLLIMVGVLASCVQSTLFSFANNSTLIFIAGGFSFLAGAIAPAYRSFLPRMVAKEETARLFTAFSIVLIFCPTLSAVLFNNTFNATMDAWPGFAFLVGACFQMIVFIGQIVIHRLMWPIWRSEHEERVQRLETNDEDDELNENQQSPLASGIDATTSTMSRSLSNTAIHSANNSPETSDDMNRPLLV</sequence>
<evidence type="ECO:0000313" key="8">
    <source>
        <dbReference type="WBParaSite" id="ALUE_0001766201-mRNA-1"/>
    </source>
</evidence>
<feature type="transmembrane region" description="Helical" evidence="6">
    <location>
        <begin position="410"/>
        <end position="426"/>
    </location>
</feature>
<feature type="transmembrane region" description="Helical" evidence="6">
    <location>
        <begin position="480"/>
        <end position="499"/>
    </location>
</feature>
<feature type="transmembrane region" description="Helical" evidence="6">
    <location>
        <begin position="505"/>
        <end position="526"/>
    </location>
</feature>
<evidence type="ECO:0000256" key="3">
    <source>
        <dbReference type="ARBA" id="ARBA00022989"/>
    </source>
</evidence>
<organism evidence="7 8">
    <name type="scientific">Ascaris lumbricoides</name>
    <name type="common">Giant roundworm</name>
    <dbReference type="NCBI Taxonomy" id="6252"/>
    <lineage>
        <taxon>Eukaryota</taxon>
        <taxon>Metazoa</taxon>
        <taxon>Ecdysozoa</taxon>
        <taxon>Nematoda</taxon>
        <taxon>Chromadorea</taxon>
        <taxon>Rhabditida</taxon>
        <taxon>Spirurina</taxon>
        <taxon>Ascaridomorpha</taxon>
        <taxon>Ascaridoidea</taxon>
        <taxon>Ascarididae</taxon>
        <taxon>Ascaris</taxon>
    </lineage>
</organism>
<feature type="transmembrane region" description="Helical" evidence="6">
    <location>
        <begin position="570"/>
        <end position="590"/>
    </location>
</feature>
<evidence type="ECO:0000256" key="2">
    <source>
        <dbReference type="ARBA" id="ARBA00022692"/>
    </source>
</evidence>
<evidence type="ECO:0000256" key="5">
    <source>
        <dbReference type="SAM" id="MobiDB-lite"/>
    </source>
</evidence>
<feature type="transmembrane region" description="Helical" evidence="6">
    <location>
        <begin position="312"/>
        <end position="333"/>
    </location>
</feature>
<evidence type="ECO:0000256" key="4">
    <source>
        <dbReference type="ARBA" id="ARBA00023136"/>
    </source>
</evidence>
<feature type="transmembrane region" description="Helical" evidence="6">
    <location>
        <begin position="264"/>
        <end position="291"/>
    </location>
</feature>